<keyword evidence="8" id="KW-0227">DNA damage</keyword>
<evidence type="ECO:0000256" key="16">
    <source>
        <dbReference type="SAM" id="MobiDB-lite"/>
    </source>
</evidence>
<dbReference type="KEGG" id="cdet:87948650"/>
<evidence type="ECO:0000256" key="6">
    <source>
        <dbReference type="ARBA" id="ARBA00022454"/>
    </source>
</evidence>
<evidence type="ECO:0000256" key="5">
    <source>
        <dbReference type="ARBA" id="ARBA00017893"/>
    </source>
</evidence>
<dbReference type="SUPFAM" id="SSF52540">
    <property type="entry name" value="P-loop containing nucleoside triphosphate hydrolases"/>
    <property type="match status" value="1"/>
</dbReference>
<evidence type="ECO:0000313" key="20">
    <source>
        <dbReference type="Proteomes" id="UP001322277"/>
    </source>
</evidence>
<evidence type="ECO:0000256" key="4">
    <source>
        <dbReference type="ARBA" id="ARBA00009439"/>
    </source>
</evidence>
<dbReference type="GO" id="GO:0007004">
    <property type="term" value="P:telomere maintenance via telomerase"/>
    <property type="evidence" value="ECO:0007669"/>
    <property type="project" value="TreeGrafter"/>
</dbReference>
<organism evidence="19 20">
    <name type="scientific">Colletotrichum destructivum</name>
    <dbReference type="NCBI Taxonomy" id="34406"/>
    <lineage>
        <taxon>Eukaryota</taxon>
        <taxon>Fungi</taxon>
        <taxon>Dikarya</taxon>
        <taxon>Ascomycota</taxon>
        <taxon>Pezizomycotina</taxon>
        <taxon>Sordariomycetes</taxon>
        <taxon>Hypocreomycetidae</taxon>
        <taxon>Glomerellales</taxon>
        <taxon>Glomerellaceae</taxon>
        <taxon>Colletotrichum</taxon>
        <taxon>Colletotrichum destructivum species complex</taxon>
    </lineage>
</organism>
<dbReference type="Pfam" id="PF13476">
    <property type="entry name" value="AAA_23"/>
    <property type="match status" value="1"/>
</dbReference>
<feature type="coiled-coil region" evidence="15">
    <location>
        <begin position="549"/>
        <end position="576"/>
    </location>
</feature>
<dbReference type="FunFam" id="3.40.50.300:FF:001195">
    <property type="entry name" value="DNA repair protein rad50"/>
    <property type="match status" value="1"/>
</dbReference>
<proteinExistence type="inferred from homology"/>
<dbReference type="Proteomes" id="UP001322277">
    <property type="component" value="Chromosome 8"/>
</dbReference>
<evidence type="ECO:0000256" key="13">
    <source>
        <dbReference type="ARBA" id="ARBA00023242"/>
    </source>
</evidence>
<evidence type="ECO:0000256" key="11">
    <source>
        <dbReference type="ARBA" id="ARBA00023054"/>
    </source>
</evidence>
<dbReference type="GO" id="GO:0046872">
    <property type="term" value="F:metal ion binding"/>
    <property type="evidence" value="ECO:0007669"/>
    <property type="project" value="UniProtKB-KW"/>
</dbReference>
<evidence type="ECO:0000256" key="1">
    <source>
        <dbReference type="ARBA" id="ARBA00001947"/>
    </source>
</evidence>
<dbReference type="PANTHER" id="PTHR18867:SF12">
    <property type="entry name" value="DNA REPAIR PROTEIN RAD50"/>
    <property type="match status" value="1"/>
</dbReference>
<evidence type="ECO:0000256" key="3">
    <source>
        <dbReference type="ARBA" id="ARBA00004286"/>
    </source>
</evidence>
<evidence type="ECO:0000256" key="9">
    <source>
        <dbReference type="ARBA" id="ARBA00022801"/>
    </source>
</evidence>
<evidence type="ECO:0000256" key="12">
    <source>
        <dbReference type="ARBA" id="ARBA00023204"/>
    </source>
</evidence>
<dbReference type="FunFam" id="3.40.50.300:FF:000947">
    <property type="entry name" value="DNA repair protein RAD50"/>
    <property type="match status" value="1"/>
</dbReference>
<dbReference type="PANTHER" id="PTHR18867">
    <property type="entry name" value="RAD50"/>
    <property type="match status" value="1"/>
</dbReference>
<dbReference type="GO" id="GO:0000722">
    <property type="term" value="P:telomere maintenance via recombination"/>
    <property type="evidence" value="ECO:0007669"/>
    <property type="project" value="TreeGrafter"/>
</dbReference>
<keyword evidence="6" id="KW-0158">Chromosome</keyword>
<dbReference type="GO" id="GO:0070192">
    <property type="term" value="P:chromosome organization involved in meiotic cell cycle"/>
    <property type="evidence" value="ECO:0007669"/>
    <property type="project" value="TreeGrafter"/>
</dbReference>
<dbReference type="GeneID" id="87948650"/>
<feature type="coiled-coil region" evidence="15">
    <location>
        <begin position="626"/>
        <end position="707"/>
    </location>
</feature>
<evidence type="ECO:0000313" key="19">
    <source>
        <dbReference type="EMBL" id="WQF87136.1"/>
    </source>
</evidence>
<dbReference type="GO" id="GO:0003691">
    <property type="term" value="F:double-stranded telomeric DNA binding"/>
    <property type="evidence" value="ECO:0007669"/>
    <property type="project" value="TreeGrafter"/>
</dbReference>
<dbReference type="EMBL" id="CP137312">
    <property type="protein sequence ID" value="WQF87136.1"/>
    <property type="molecule type" value="Genomic_DNA"/>
</dbReference>
<feature type="transmembrane region" description="Helical" evidence="17">
    <location>
        <begin position="30"/>
        <end position="46"/>
    </location>
</feature>
<keyword evidence="11 15" id="KW-0175">Coiled coil</keyword>
<name>A0AAX4IVA5_9PEZI</name>
<dbReference type="GO" id="GO:0000794">
    <property type="term" value="C:condensed nuclear chromosome"/>
    <property type="evidence" value="ECO:0007669"/>
    <property type="project" value="TreeGrafter"/>
</dbReference>
<evidence type="ECO:0000256" key="14">
    <source>
        <dbReference type="ARBA" id="ARBA00049360"/>
    </source>
</evidence>
<evidence type="ECO:0000256" key="15">
    <source>
        <dbReference type="SAM" id="Coils"/>
    </source>
</evidence>
<comment type="cofactor">
    <cofactor evidence="1">
        <name>Zn(2+)</name>
        <dbReference type="ChEBI" id="CHEBI:29105"/>
    </cofactor>
</comment>
<dbReference type="GO" id="GO:0030870">
    <property type="term" value="C:Mre11 complex"/>
    <property type="evidence" value="ECO:0007669"/>
    <property type="project" value="InterPro"/>
</dbReference>
<dbReference type="GO" id="GO:0016887">
    <property type="term" value="F:ATP hydrolysis activity"/>
    <property type="evidence" value="ECO:0007669"/>
    <property type="project" value="InterPro"/>
</dbReference>
<dbReference type="Gene3D" id="3.40.50.300">
    <property type="entry name" value="P-loop containing nucleotide triphosphate hydrolases"/>
    <property type="match status" value="2"/>
</dbReference>
<dbReference type="InterPro" id="IPR004584">
    <property type="entry name" value="Rad50_eukaryotes"/>
</dbReference>
<keyword evidence="13" id="KW-0539">Nucleus</keyword>
<keyword evidence="17" id="KW-0812">Transmembrane</keyword>
<dbReference type="GO" id="GO:0051880">
    <property type="term" value="F:G-quadruplex DNA binding"/>
    <property type="evidence" value="ECO:0007669"/>
    <property type="project" value="TreeGrafter"/>
</dbReference>
<feature type="coiled-coil region" evidence="15">
    <location>
        <begin position="1133"/>
        <end position="1262"/>
    </location>
</feature>
<evidence type="ECO:0000256" key="17">
    <source>
        <dbReference type="SAM" id="Phobius"/>
    </source>
</evidence>
<feature type="coiled-coil region" evidence="15">
    <location>
        <begin position="374"/>
        <end position="422"/>
    </location>
</feature>
<feature type="region of interest" description="Disordered" evidence="16">
    <location>
        <begin position="494"/>
        <end position="514"/>
    </location>
</feature>
<keyword evidence="17" id="KW-1133">Transmembrane helix</keyword>
<dbReference type="GO" id="GO:0043047">
    <property type="term" value="F:single-stranded telomeric DNA binding"/>
    <property type="evidence" value="ECO:0007669"/>
    <property type="project" value="TreeGrafter"/>
</dbReference>
<dbReference type="InterPro" id="IPR038729">
    <property type="entry name" value="Rad50/SbcC_AAA"/>
</dbReference>
<comment type="similarity">
    <text evidence="4">Belongs to the SMC family. RAD50 subfamily.</text>
</comment>
<protein>
    <recommendedName>
        <fullName evidence="5">DNA repair protein RAD50</fullName>
    </recommendedName>
</protein>
<evidence type="ECO:0000256" key="8">
    <source>
        <dbReference type="ARBA" id="ARBA00022763"/>
    </source>
</evidence>
<sequence length="1464" mass="167547">MCAAGGLVILVGKRHHCENRGDLVPWRPNTFFFFLLLAYLILSYLINRCAKSRLFASAVFARASLSVPRPRVTSPSCARPSTGDYQRPLQSIPTDCSLVQGSSQHCSTGITQLSTSIRQDPPGFGFFLDVDTGNFTQRYHSHPLDSHGNWLREAPPAMSKIDKLSVQGIRSFGGSRETISFYTPLTLIVGYNGSGKTTIIECLKYATTGEQPPNSKGGAFVHDPKLCGEKEVLAQVKLAFTSTSGHKCVSTRSLQLTVKKNSRSLKTLEGSLVYNNNGERTVISSRVAQMDEFIPRELGVSRAILDYVIFCHQDESLWPMSEPAALKKQFDQIFEAMRYTKAIDNLKVLRKKQGEELAKLKIFEEQDRINKEKGDRAEKRSMALQNDIEESREKCNALTLEMEQLQEQIREKHEQANSYLNIVNDLKFKRDQLTYREGSIADIKMTLEELSEDDEYLENALAQYEERMTRYGEEADENKAQYAELQKDLNQSRRELSTKLAEQGKHQSDKDKYERQLQSRMQLVRDAAELHGFRGYDGDLKDAQIKTFNERIQKLLVEKKRDLDRAQKENARELDEATSVITDLEGRKATTTQNRVFAKQRMGAIDKRTNVLQMDINRLDIDEGAKAILDSQFEDLESRLKKANESLAHADFDNQLQRENEKLWQLETENEKLGRELMECTRLASERAQLDLRKKELSDRKRKLETLTNTWKPKLDVHVGTEWQTDTLEAQFHDALKRQNKVVADARQKRDSARDKQQKVDFKLKSAKDVGAKKMDESQRCRSAVVAALQAVRDGATIDDYEEEVKMHEEDVETYTTDISLLDALADYYRGCQKTLQEKNKCRLCDRSFDDKSNVSKSRFSDKLVKFLDPNKKEKAEEDLANSTALLNALRKVKKQYETYQRLITELPSVKEEVASLEAECETLGRQLEEHDAVVSAEEGKLNDIESLNKTVINITQAVKDIKDSEAQVDRIMSQQSSGTVSRSADEIHELQASCNEQIRSTKNKLSKTTSDRQRMKDQVNALELEKSELRNKLSKALNQLERKKDFQSQIQTLKEDQAHQRELISQADQELESIEPEIAEARSIRDDTLQRGRAKEQAIAEERDKVADSVTELKMVESDIRDYIDRGGPSNLAANQRAIASLEKSIAALDKEISDLTVRTNKLKQDIDNGDRKKQNISNNLKYRQNLQQLEILRRDIEELESRDADEDYKSLITEAKQLENRHNRLVADRGSIMGQMKTKDEELERLLLEWEQEYKSAAKKYRESHIKVETTKAAIEDLGRYISALDTAIMRYHSLKMEEVNRIAGELWQSTYQGTDIDTILIRSDNENATTGRRSYNYRVCMVKQDTEMDMRGRCSAGQKVLASIIIRLALAESFGVNCGLIALDEPTTNLDKDNIKSLAESLHAIIKARQAQSNFQLIVITHDEEFLRHMRCSDFCDSFFRVRRDDKQNSVITKESITRVL</sequence>
<evidence type="ECO:0000259" key="18">
    <source>
        <dbReference type="Pfam" id="PF13476"/>
    </source>
</evidence>
<evidence type="ECO:0000256" key="2">
    <source>
        <dbReference type="ARBA" id="ARBA00004123"/>
    </source>
</evidence>
<keyword evidence="12" id="KW-0234">DNA repair</keyword>
<dbReference type="RefSeq" id="XP_062784357.1">
    <property type="nucleotide sequence ID" value="XM_062928306.1"/>
</dbReference>
<keyword evidence="9" id="KW-0378">Hydrolase</keyword>
<accession>A0AAX4IVA5</accession>
<dbReference type="NCBIfam" id="TIGR00606">
    <property type="entry name" value="rad50"/>
    <property type="match status" value="1"/>
</dbReference>
<reference evidence="20" key="1">
    <citation type="journal article" date="2023" name="bioRxiv">
        <title>Complete genome of the Medicago anthracnose fungus, Colletotrichum destructivum, reveals a mini-chromosome-like region within a core chromosome.</title>
        <authorList>
            <person name="Lapalu N."/>
            <person name="Simon A."/>
            <person name="Lu A."/>
            <person name="Plaumann P.-L."/>
            <person name="Amselem J."/>
            <person name="Pigne S."/>
            <person name="Auger A."/>
            <person name="Koch C."/>
            <person name="Dallery J.-F."/>
            <person name="O'Connell R.J."/>
        </authorList>
    </citation>
    <scope>NUCLEOTIDE SEQUENCE [LARGE SCALE GENOMIC DNA]</scope>
    <source>
        <strain evidence="20">CBS 520.97</strain>
    </source>
</reference>
<keyword evidence="10" id="KW-0862">Zinc</keyword>
<evidence type="ECO:0000256" key="7">
    <source>
        <dbReference type="ARBA" id="ARBA00022723"/>
    </source>
</evidence>
<keyword evidence="20" id="KW-1185">Reference proteome</keyword>
<keyword evidence="17" id="KW-0472">Membrane</keyword>
<comment type="subcellular location">
    <subcellularLocation>
        <location evidence="3">Chromosome</location>
    </subcellularLocation>
    <subcellularLocation>
        <location evidence="2">Nucleus</location>
    </subcellularLocation>
</comment>
<keyword evidence="7" id="KW-0479">Metal-binding</keyword>
<dbReference type="InterPro" id="IPR027417">
    <property type="entry name" value="P-loop_NTPase"/>
</dbReference>
<dbReference type="Pfam" id="PF13558">
    <property type="entry name" value="SbcC_Walker_B"/>
    <property type="match status" value="1"/>
</dbReference>
<gene>
    <name evidence="19" type="ORF">CDEST_12150</name>
</gene>
<comment type="catalytic activity">
    <reaction evidence="14">
        <text>ATP + H2O = ADP + phosphate + H(+)</text>
        <dbReference type="Rhea" id="RHEA:13065"/>
        <dbReference type="ChEBI" id="CHEBI:15377"/>
        <dbReference type="ChEBI" id="CHEBI:15378"/>
        <dbReference type="ChEBI" id="CHEBI:30616"/>
        <dbReference type="ChEBI" id="CHEBI:43474"/>
        <dbReference type="ChEBI" id="CHEBI:456216"/>
    </reaction>
</comment>
<feature type="domain" description="Rad50/SbcC-type AAA" evidence="18">
    <location>
        <begin position="163"/>
        <end position="409"/>
    </location>
</feature>
<evidence type="ECO:0000256" key="10">
    <source>
        <dbReference type="ARBA" id="ARBA00022833"/>
    </source>
</evidence>
<feature type="coiled-coil region" evidence="15">
    <location>
        <begin position="999"/>
        <end position="1071"/>
    </location>
</feature>
<feature type="coiled-coil region" evidence="15">
    <location>
        <begin position="873"/>
        <end position="934"/>
    </location>
</feature>
<dbReference type="GO" id="GO:0006302">
    <property type="term" value="P:double-strand break repair"/>
    <property type="evidence" value="ECO:0007669"/>
    <property type="project" value="InterPro"/>
</dbReference>